<dbReference type="RefSeq" id="WP_156991428.1">
    <property type="nucleotide sequence ID" value="NZ_CP060286.1"/>
</dbReference>
<evidence type="ECO:0000313" key="2">
    <source>
        <dbReference type="Proteomes" id="UP000515909"/>
    </source>
</evidence>
<gene>
    <name evidence="1" type="ORF">HCR03_02770</name>
</gene>
<dbReference type="Proteomes" id="UP000515909">
    <property type="component" value="Chromosome"/>
</dbReference>
<dbReference type="EMBL" id="CP060286">
    <property type="protein sequence ID" value="QNK41245.1"/>
    <property type="molecule type" value="Genomic_DNA"/>
</dbReference>
<dbReference type="AlphaFoldDB" id="A0A7G8TCA4"/>
<name>A0A7G8TCA4_9FIRM</name>
<proteinExistence type="predicted"/>
<accession>A0A7G8TCA4</accession>
<dbReference type="KEGG" id="cfem:HCR03_02770"/>
<protein>
    <submittedName>
        <fullName evidence="1">Uncharacterized protein</fullName>
    </submittedName>
</protein>
<organism evidence="1 2">
    <name type="scientific">Caproicibacter fermentans</name>
    <dbReference type="NCBI Taxonomy" id="2576756"/>
    <lineage>
        <taxon>Bacteria</taxon>
        <taxon>Bacillati</taxon>
        <taxon>Bacillota</taxon>
        <taxon>Clostridia</taxon>
        <taxon>Eubacteriales</taxon>
        <taxon>Acutalibacteraceae</taxon>
        <taxon>Caproicibacter</taxon>
    </lineage>
</organism>
<sequence>MAKIRSNSLLEKNGIFAGKRIIIDSEKEVKSLGKTIFKAGQSTMLPKYKI</sequence>
<reference evidence="1 2" key="1">
    <citation type="submission" date="2020-08" db="EMBL/GenBank/DDBJ databases">
        <title>The isolate Caproiciproducens sp. 7D4C2 produces n-caproate at mildly acidic conditions from hexoses: genome and rBOX comparison with related strains and chain-elongating bacteria.</title>
        <authorList>
            <person name="Esquivel-Elizondo S."/>
            <person name="Bagci C."/>
            <person name="Temovska M."/>
            <person name="Jeon B.S."/>
            <person name="Bessarab I."/>
            <person name="Williams R.B.H."/>
            <person name="Huson D.H."/>
            <person name="Angenent L.T."/>
        </authorList>
    </citation>
    <scope>NUCLEOTIDE SEQUENCE [LARGE SCALE GENOMIC DNA]</scope>
    <source>
        <strain evidence="1 2">7D4C2</strain>
    </source>
</reference>
<evidence type="ECO:0000313" key="1">
    <source>
        <dbReference type="EMBL" id="QNK41245.1"/>
    </source>
</evidence>